<gene>
    <name evidence="1" type="ORF">BDR25DRAFT_330488</name>
</gene>
<protein>
    <submittedName>
        <fullName evidence="1">Tetrapyrrole biosynthesis, uroporphyrinogen III synthase</fullName>
    </submittedName>
</protein>
<proteinExistence type="predicted"/>
<reference evidence="1" key="1">
    <citation type="journal article" date="2020" name="Stud. Mycol.">
        <title>101 Dothideomycetes genomes: a test case for predicting lifestyles and emergence of pathogens.</title>
        <authorList>
            <person name="Haridas S."/>
            <person name="Albert R."/>
            <person name="Binder M."/>
            <person name="Bloem J."/>
            <person name="Labutti K."/>
            <person name="Salamov A."/>
            <person name="Andreopoulos B."/>
            <person name="Baker S."/>
            <person name="Barry K."/>
            <person name="Bills G."/>
            <person name="Bluhm B."/>
            <person name="Cannon C."/>
            <person name="Castanera R."/>
            <person name="Culley D."/>
            <person name="Daum C."/>
            <person name="Ezra D."/>
            <person name="Gonzalez J."/>
            <person name="Henrissat B."/>
            <person name="Kuo A."/>
            <person name="Liang C."/>
            <person name="Lipzen A."/>
            <person name="Lutzoni F."/>
            <person name="Magnuson J."/>
            <person name="Mondo S."/>
            <person name="Nolan M."/>
            <person name="Ohm R."/>
            <person name="Pangilinan J."/>
            <person name="Park H.-J."/>
            <person name="Ramirez L."/>
            <person name="Alfaro M."/>
            <person name="Sun H."/>
            <person name="Tritt A."/>
            <person name="Yoshinaga Y."/>
            <person name="Zwiers L.-H."/>
            <person name="Turgeon B."/>
            <person name="Goodwin S."/>
            <person name="Spatafora J."/>
            <person name="Crous P."/>
            <person name="Grigoriev I."/>
        </authorList>
    </citation>
    <scope>NUCLEOTIDE SEQUENCE</scope>
    <source>
        <strain evidence="1">ATCC 200398</strain>
    </source>
</reference>
<keyword evidence="2" id="KW-1185">Reference proteome</keyword>
<name>A0ACB6RES3_9PLEO</name>
<comment type="caution">
    <text evidence="1">The sequence shown here is derived from an EMBL/GenBank/DDBJ whole genome shotgun (WGS) entry which is preliminary data.</text>
</comment>
<dbReference type="EMBL" id="MU003492">
    <property type="protein sequence ID" value="KAF2477844.1"/>
    <property type="molecule type" value="Genomic_DNA"/>
</dbReference>
<accession>A0ACB6RES3</accession>
<sequence>MADATRGKIPILLLKTKSAPTDAYEEFFSSFDDGRYKPVFVPVLAHRFQQDALDQVRNYITGQGFVPGVDGGLQKYGALIFTSQRAVEAFTQVVEDIRSVSSYSLDELLPESIPLYAVGPATARGLRALKLPCPILGEETGNGDALSSFILEHYNSLHLGSTKPAILFLVGDKRRDIIPKTLQSDSLPPERRSEVDELVTYDTGEMQSFKSDFSALWAKNRDSGAGRQWVVVFSPTGCRAMLESLDLLDRETGQAKTDTAPRDILIATIGPTTRDYLNREFAFLPDVCAETPTPEGVGNGIEMRRRQLEQRESPRTLRRQIRKAEEKLSERSKRPLKRTITGDEGKHVTASVEMTEDSVNSKDPGEEDSEYVTDGGVSETEVQNEGIDNPEKPSNEASKGGANGNGVVEETSSREKKTASNIIEKEFIYFFTLNRVGIEQAQSVGNLQRTYFVLRPLPAGVKLGDGALPDLKNNRLFALPKKVLPRSRSDQFMAFVKKAKTTIQGLKGIFFPRLRGVYDLKRTEYRTIHLVYATIIPSKLGEVQQDLDVRARGSFIISKAVEPTMKDKKHQKETPTEEIEQLKHEDGLRTQNLHGDDSVFDNLQINKKDYPQVPTTW</sequence>
<organism evidence="1 2">
    <name type="scientific">Lindgomyces ingoldianus</name>
    <dbReference type="NCBI Taxonomy" id="673940"/>
    <lineage>
        <taxon>Eukaryota</taxon>
        <taxon>Fungi</taxon>
        <taxon>Dikarya</taxon>
        <taxon>Ascomycota</taxon>
        <taxon>Pezizomycotina</taxon>
        <taxon>Dothideomycetes</taxon>
        <taxon>Pleosporomycetidae</taxon>
        <taxon>Pleosporales</taxon>
        <taxon>Lindgomycetaceae</taxon>
        <taxon>Lindgomyces</taxon>
    </lineage>
</organism>
<evidence type="ECO:0000313" key="2">
    <source>
        <dbReference type="Proteomes" id="UP000799755"/>
    </source>
</evidence>
<dbReference type="Proteomes" id="UP000799755">
    <property type="component" value="Unassembled WGS sequence"/>
</dbReference>
<evidence type="ECO:0000313" key="1">
    <source>
        <dbReference type="EMBL" id="KAF2477844.1"/>
    </source>
</evidence>